<evidence type="ECO:0000313" key="1">
    <source>
        <dbReference type="Proteomes" id="UP000887580"/>
    </source>
</evidence>
<proteinExistence type="predicted"/>
<reference evidence="2" key="1">
    <citation type="submission" date="2022-11" db="UniProtKB">
        <authorList>
            <consortium name="WormBaseParasite"/>
        </authorList>
    </citation>
    <scope>IDENTIFICATION</scope>
</reference>
<protein>
    <submittedName>
        <fullName evidence="2">DH domain-containing protein</fullName>
    </submittedName>
</protein>
<organism evidence="1 2">
    <name type="scientific">Panagrolaimus sp. PS1159</name>
    <dbReference type="NCBI Taxonomy" id="55785"/>
    <lineage>
        <taxon>Eukaryota</taxon>
        <taxon>Metazoa</taxon>
        <taxon>Ecdysozoa</taxon>
        <taxon>Nematoda</taxon>
        <taxon>Chromadorea</taxon>
        <taxon>Rhabditida</taxon>
        <taxon>Tylenchina</taxon>
        <taxon>Panagrolaimomorpha</taxon>
        <taxon>Panagrolaimoidea</taxon>
        <taxon>Panagrolaimidae</taxon>
        <taxon>Panagrolaimus</taxon>
    </lineage>
</organism>
<dbReference type="Proteomes" id="UP000887580">
    <property type="component" value="Unplaced"/>
</dbReference>
<evidence type="ECO:0000313" key="2">
    <source>
        <dbReference type="WBParaSite" id="PS1159_v2.g21754.t2"/>
    </source>
</evidence>
<dbReference type="WBParaSite" id="PS1159_v2.g21754.t2">
    <property type="protein sequence ID" value="PS1159_v2.g21754.t2"/>
    <property type="gene ID" value="PS1159_v2.g21754"/>
</dbReference>
<accession>A0AC35FX24</accession>
<name>A0AC35FX24_9BILA</name>
<sequence>MNSIDDSDCSNDSSHTVIMVDKDSGVIYPKSPQRLEAPRPIRMRSKSPRLETIKSGESVEEQQQSKPPLSLAARRNPSLSTVLEIPTTPCAEDAYQKEKCVIPYSQHHRRMSALITTSADPNDDEESRLNRRTSLKAPSLADGPLSPSADGWNAKAKIKYWKSRMSQQGQQMFRGGSGSSERRGSNLGLIPAITGLKRDIEGAGGSFRQRINSVGILKNNSDKSPREPMPDALANVFSKNGKQSESGSEGIRTPSGTGNHFFDETIPLPALKKPKWEDLDLWSNEPGSWSNSNSDVQLSASDKKRQNIIYDKKRQNIIYELYMTEKNHVKVLVFLQQAYMVGLRQYNQASPFITEEQLDKLIPDVLDSLLDFHINLLRRLKKKKDENVIIETVSDIVEEEFGNGLFTTAAIRAYTIFCLSRDESCQIYAELMEKNPKFKKFFDHYEMQPAFKQHNFKSCFLLIAQRLTKYNLLFDSILKYDPIPLKAQSQRALTAVREFARRVDSELKKADINRQWDQLKSLLDKKSRGKILNRDFTYDDLVHQRMDDPRIVLAIGKVNYIASSVAQQTKDKIELTMVLFDDILVLFYLRNNSMHFYNANMISSVIPLKTMIVREMERGTNEIMLLCTDKEKPDLYHISFPSKSELRNWVTQINSAKASAVAVRYAPGRRSQVTLQKHEEFNEEPHNSKIQEWQESLQILFDERKQKEELLRDYMVGRMKFFDEVRAHFKKFPIRSITASTSTLPVAGSFIERRETRDLEKIKNFVQQKFLELRETRRSGLDSLVERAEKARDYDLQSFFDDLHDLTIAISSSSESSGTDGGVETSTTSNSEDEPTSSSPLSSKGKKPRRVRTYHGSTADSSSPRGKEGSLRRHTTVPKLGESGVIRSDEDDEEEQIDESLRKLPLSMPNRARKAATALICENVNLRIENNKLKSENALQEMHISSLKSRKTAGVETEEKLESLRQKQEEIQARERKLKQDQENFKDEMRRKADDLDAREEKMKRREAEIESRMQYTQATFRSGSCVFQENEHHHPPPTPSIPTTSPTILSLAAKTQVKPKHRK</sequence>